<dbReference type="Proteomes" id="UP001392437">
    <property type="component" value="Unassembled WGS sequence"/>
</dbReference>
<dbReference type="PANTHER" id="PTHR23501">
    <property type="entry name" value="MAJOR FACILITATOR SUPERFAMILY"/>
    <property type="match status" value="1"/>
</dbReference>
<dbReference type="CDD" id="cd17502">
    <property type="entry name" value="MFS_Azr1_MDR_like"/>
    <property type="match status" value="1"/>
</dbReference>
<evidence type="ECO:0000256" key="6">
    <source>
        <dbReference type="SAM" id="MobiDB-lite"/>
    </source>
</evidence>
<dbReference type="PROSITE" id="PS50850">
    <property type="entry name" value="MFS"/>
    <property type="match status" value="1"/>
</dbReference>
<dbReference type="GO" id="GO:0005886">
    <property type="term" value="C:plasma membrane"/>
    <property type="evidence" value="ECO:0007669"/>
    <property type="project" value="TreeGrafter"/>
</dbReference>
<dbReference type="FunFam" id="1.20.1250.20:FF:000196">
    <property type="entry name" value="MFS toxin efflux pump (AflT)"/>
    <property type="match status" value="1"/>
</dbReference>
<dbReference type="Pfam" id="PF07690">
    <property type="entry name" value="MFS_1"/>
    <property type="match status" value="1"/>
</dbReference>
<proteinExistence type="predicted"/>
<feature type="transmembrane region" description="Helical" evidence="7">
    <location>
        <begin position="471"/>
        <end position="491"/>
    </location>
</feature>
<name>A0AAW0R457_9PEZI</name>
<protein>
    <submittedName>
        <fullName evidence="9">MFS multidrug transporter</fullName>
    </submittedName>
</protein>
<reference evidence="9 10" key="1">
    <citation type="submission" date="2023-01" db="EMBL/GenBank/DDBJ databases">
        <title>Analysis of 21 Apiospora genomes using comparative genomics revels a genus with tremendous synthesis potential of carbohydrate active enzymes and secondary metabolites.</title>
        <authorList>
            <person name="Sorensen T."/>
        </authorList>
    </citation>
    <scope>NUCLEOTIDE SEQUENCE [LARGE SCALE GENOMIC DNA]</scope>
    <source>
        <strain evidence="9 10">CBS 117206</strain>
    </source>
</reference>
<feature type="transmembrane region" description="Helical" evidence="7">
    <location>
        <begin position="440"/>
        <end position="459"/>
    </location>
</feature>
<keyword evidence="3 7" id="KW-0812">Transmembrane</keyword>
<feature type="transmembrane region" description="Helical" evidence="7">
    <location>
        <begin position="373"/>
        <end position="399"/>
    </location>
</feature>
<comment type="caution">
    <text evidence="9">The sequence shown here is derived from an EMBL/GenBank/DDBJ whole genome shotgun (WGS) entry which is preliminary data.</text>
</comment>
<feature type="transmembrane region" description="Helical" evidence="7">
    <location>
        <begin position="846"/>
        <end position="864"/>
    </location>
</feature>
<feature type="region of interest" description="Disordered" evidence="6">
    <location>
        <begin position="870"/>
        <end position="889"/>
    </location>
</feature>
<dbReference type="InterPro" id="IPR011701">
    <property type="entry name" value="MFS"/>
</dbReference>
<feature type="transmembrane region" description="Helical" evidence="7">
    <location>
        <begin position="529"/>
        <end position="549"/>
    </location>
</feature>
<dbReference type="AlphaFoldDB" id="A0AAW0R457"/>
<dbReference type="GO" id="GO:0022857">
    <property type="term" value="F:transmembrane transporter activity"/>
    <property type="evidence" value="ECO:0007669"/>
    <property type="project" value="InterPro"/>
</dbReference>
<evidence type="ECO:0000256" key="5">
    <source>
        <dbReference type="ARBA" id="ARBA00023136"/>
    </source>
</evidence>
<feature type="transmembrane region" description="Helical" evidence="7">
    <location>
        <begin position="603"/>
        <end position="622"/>
    </location>
</feature>
<evidence type="ECO:0000256" key="3">
    <source>
        <dbReference type="ARBA" id="ARBA00022692"/>
    </source>
</evidence>
<feature type="region of interest" description="Disordered" evidence="6">
    <location>
        <begin position="1"/>
        <end position="74"/>
    </location>
</feature>
<accession>A0AAW0R457</accession>
<feature type="compositionally biased region" description="Polar residues" evidence="6">
    <location>
        <begin position="200"/>
        <end position="223"/>
    </location>
</feature>
<feature type="transmembrane region" description="Helical" evidence="7">
    <location>
        <begin position="411"/>
        <end position="434"/>
    </location>
</feature>
<evidence type="ECO:0000256" key="1">
    <source>
        <dbReference type="ARBA" id="ARBA00004141"/>
    </source>
</evidence>
<dbReference type="EMBL" id="JAQQWP010000003">
    <property type="protein sequence ID" value="KAK8123765.1"/>
    <property type="molecule type" value="Genomic_DNA"/>
</dbReference>
<feature type="transmembrane region" description="Helical" evidence="7">
    <location>
        <begin position="679"/>
        <end position="703"/>
    </location>
</feature>
<feature type="transmembrane region" description="Helical" evidence="7">
    <location>
        <begin position="642"/>
        <end position="667"/>
    </location>
</feature>
<evidence type="ECO:0000313" key="10">
    <source>
        <dbReference type="Proteomes" id="UP001392437"/>
    </source>
</evidence>
<dbReference type="InterPro" id="IPR036259">
    <property type="entry name" value="MFS_trans_sf"/>
</dbReference>
<feature type="transmembrane region" description="Helical" evidence="7">
    <location>
        <begin position="497"/>
        <end position="517"/>
    </location>
</feature>
<feature type="transmembrane region" description="Helical" evidence="7">
    <location>
        <begin position="709"/>
        <end position="727"/>
    </location>
</feature>
<sequence>MWPMSNALYPGLGNTADRPLTADSWKSHRGNPFAKAGSTHTRSRRSSRRHSQTRPVITSDERSSEDSGNGTDHLHDLLRRSQDALGALAKPSTEDVTGQPGPSYQNERRNRNSALTFGSTDGSAHWQDPLWKTLSRQSSVLAASTKDTSNDHTADPAAENQESSNPTSDVQLAPSEPDIADSAAGSTYEPDGVKKKHEAVNSSLDDGQAMTSAPGTSSGDEASDQFSATLVKTNTWLSRSVSSSAGGRISGLDSQDGCHTDPASVPRSQSPQDGKVQALCRQSLTMAITTTAPTDEASDDDSHDGLHSLYDEKLEEALASDEKTKRQEKVVKFDKVDEKTIETSSVEGDPEKLKVDHSTTATPEAPGMYGLPLFALTSALSMAVFLVAMDVNVIATAVPHITGEFRSLEDVGWYGSAFLMTTCGFQVLFGRIYTIFPAKWVFVSAILVFLAGSLVAALASSSTIFIVGRAIQGMGTSGILSGGLIIIAQVVPLRMRSFIGGAIGAMEGVAMISAPVLGGVLTDKLSWRWCFYINLPIGGFVLIVVFLFLRIPEANRPQAAKKASFLQTLYQLDVIGATLLMPPIICLLLALQEGGKGHSWTKPSVIGLIITSIVLFAVFAYSQHRHADVAMIPFRLIKQRSVLAGFWYILCTSSALVIMTYFLPLWFQVVKGASPIQSGVGLLPMLLGVIFCVIISGFLVSWFGYYTPFMILGTVLMSIGAGLLTTISPDSSKVLLILYPVLFGAGIGVGFQQPIIGCQAALPKEDIPVGTSIIVFGQTIGAAVVLSAGDSVFQTRLTRNIKEYLDISLENSAQILQSGPNSVVSMLDPEQLPILIAAVNKTMNQVFYVSLAMAALSVFGALGMEWRSVKGPSKDKSKVAGSRISSWFH</sequence>
<feature type="region of interest" description="Disordered" evidence="6">
    <location>
        <begin position="89"/>
        <end position="109"/>
    </location>
</feature>
<dbReference type="PANTHER" id="PTHR23501:SF198">
    <property type="entry name" value="AZOLE RESISTANCE PROTEIN 1-RELATED"/>
    <property type="match status" value="1"/>
</dbReference>
<gene>
    <name evidence="9" type="ORF">PG999_003683</name>
</gene>
<keyword evidence="2" id="KW-0813">Transport</keyword>
<feature type="region of interest" description="Disordered" evidence="6">
    <location>
        <begin position="141"/>
        <end position="223"/>
    </location>
</feature>
<feature type="region of interest" description="Disordered" evidence="6">
    <location>
        <begin position="240"/>
        <end position="275"/>
    </location>
</feature>
<keyword evidence="5 7" id="KW-0472">Membrane</keyword>
<evidence type="ECO:0000256" key="4">
    <source>
        <dbReference type="ARBA" id="ARBA00022989"/>
    </source>
</evidence>
<keyword evidence="4 7" id="KW-1133">Transmembrane helix</keyword>
<dbReference type="Gene3D" id="1.20.1720.10">
    <property type="entry name" value="Multidrug resistance protein D"/>
    <property type="match status" value="1"/>
</dbReference>
<feature type="transmembrane region" description="Helical" evidence="7">
    <location>
        <begin position="569"/>
        <end position="591"/>
    </location>
</feature>
<feature type="compositionally biased region" description="Basic residues" evidence="6">
    <location>
        <begin position="41"/>
        <end position="52"/>
    </location>
</feature>
<evidence type="ECO:0000256" key="7">
    <source>
        <dbReference type="SAM" id="Phobius"/>
    </source>
</evidence>
<feature type="compositionally biased region" description="Polar residues" evidence="6">
    <location>
        <begin position="160"/>
        <end position="170"/>
    </location>
</feature>
<keyword evidence="10" id="KW-1185">Reference proteome</keyword>
<evidence type="ECO:0000259" key="8">
    <source>
        <dbReference type="PROSITE" id="PS50850"/>
    </source>
</evidence>
<feature type="transmembrane region" description="Helical" evidence="7">
    <location>
        <begin position="767"/>
        <end position="789"/>
    </location>
</feature>
<feature type="transmembrane region" description="Helical" evidence="7">
    <location>
        <begin position="734"/>
        <end position="755"/>
    </location>
</feature>
<dbReference type="Gene3D" id="1.20.1250.20">
    <property type="entry name" value="MFS general substrate transporter like domains"/>
    <property type="match status" value="1"/>
</dbReference>
<dbReference type="SUPFAM" id="SSF103473">
    <property type="entry name" value="MFS general substrate transporter"/>
    <property type="match status" value="1"/>
</dbReference>
<evidence type="ECO:0000313" key="9">
    <source>
        <dbReference type="EMBL" id="KAK8123765.1"/>
    </source>
</evidence>
<comment type="subcellular location">
    <subcellularLocation>
        <location evidence="1">Membrane</location>
        <topology evidence="1">Multi-pass membrane protein</topology>
    </subcellularLocation>
</comment>
<feature type="compositionally biased region" description="Polar residues" evidence="6">
    <location>
        <begin position="94"/>
        <end position="105"/>
    </location>
</feature>
<dbReference type="InterPro" id="IPR020846">
    <property type="entry name" value="MFS_dom"/>
</dbReference>
<feature type="domain" description="Major facilitator superfamily (MFS) profile" evidence="8">
    <location>
        <begin position="376"/>
        <end position="869"/>
    </location>
</feature>
<evidence type="ECO:0000256" key="2">
    <source>
        <dbReference type="ARBA" id="ARBA00022448"/>
    </source>
</evidence>
<organism evidence="9 10">
    <name type="scientific">Apiospora kogelbergensis</name>
    <dbReference type="NCBI Taxonomy" id="1337665"/>
    <lineage>
        <taxon>Eukaryota</taxon>
        <taxon>Fungi</taxon>
        <taxon>Dikarya</taxon>
        <taxon>Ascomycota</taxon>
        <taxon>Pezizomycotina</taxon>
        <taxon>Sordariomycetes</taxon>
        <taxon>Xylariomycetidae</taxon>
        <taxon>Amphisphaeriales</taxon>
        <taxon>Apiosporaceae</taxon>
        <taxon>Apiospora</taxon>
    </lineage>
</organism>